<evidence type="ECO:0000313" key="2">
    <source>
        <dbReference type="Proteomes" id="UP000829196"/>
    </source>
</evidence>
<dbReference type="Proteomes" id="UP000829196">
    <property type="component" value="Unassembled WGS sequence"/>
</dbReference>
<organism evidence="1 2">
    <name type="scientific">Dendrobium nobile</name>
    <name type="common">Orchid</name>
    <dbReference type="NCBI Taxonomy" id="94219"/>
    <lineage>
        <taxon>Eukaryota</taxon>
        <taxon>Viridiplantae</taxon>
        <taxon>Streptophyta</taxon>
        <taxon>Embryophyta</taxon>
        <taxon>Tracheophyta</taxon>
        <taxon>Spermatophyta</taxon>
        <taxon>Magnoliopsida</taxon>
        <taxon>Liliopsida</taxon>
        <taxon>Asparagales</taxon>
        <taxon>Orchidaceae</taxon>
        <taxon>Epidendroideae</taxon>
        <taxon>Malaxideae</taxon>
        <taxon>Dendrobiinae</taxon>
        <taxon>Dendrobium</taxon>
    </lineage>
</organism>
<sequence length="66" mass="8016">MGIAITYSCPHPSSYHFFYRCTEQLVFCLRYDHKMIIEKNQIITMEIQQLIMVFHGDYYVLFYVIL</sequence>
<dbReference type="EMBL" id="JAGYWB010000017">
    <property type="protein sequence ID" value="KAI0494151.1"/>
    <property type="molecule type" value="Genomic_DNA"/>
</dbReference>
<evidence type="ECO:0000313" key="1">
    <source>
        <dbReference type="EMBL" id="KAI0494151.1"/>
    </source>
</evidence>
<gene>
    <name evidence="1" type="ORF">KFK09_024282</name>
</gene>
<protein>
    <submittedName>
        <fullName evidence="1">Uncharacterized protein</fullName>
    </submittedName>
</protein>
<keyword evidence="2" id="KW-1185">Reference proteome</keyword>
<name>A0A8T3ADK3_DENNO</name>
<comment type="caution">
    <text evidence="1">The sequence shown here is derived from an EMBL/GenBank/DDBJ whole genome shotgun (WGS) entry which is preliminary data.</text>
</comment>
<dbReference type="AlphaFoldDB" id="A0A8T3ADK3"/>
<reference evidence="1" key="1">
    <citation type="journal article" date="2022" name="Front. Genet.">
        <title>Chromosome-Scale Assembly of the Dendrobium nobile Genome Provides Insights Into the Molecular Mechanism of the Biosynthesis of the Medicinal Active Ingredient of Dendrobium.</title>
        <authorList>
            <person name="Xu Q."/>
            <person name="Niu S.-C."/>
            <person name="Li K.-L."/>
            <person name="Zheng P.-J."/>
            <person name="Zhang X.-J."/>
            <person name="Jia Y."/>
            <person name="Liu Y."/>
            <person name="Niu Y.-X."/>
            <person name="Yu L.-H."/>
            <person name="Chen D.-F."/>
            <person name="Zhang G.-Q."/>
        </authorList>
    </citation>
    <scope>NUCLEOTIDE SEQUENCE</scope>
    <source>
        <tissue evidence="1">Leaf</tissue>
    </source>
</reference>
<proteinExistence type="predicted"/>
<accession>A0A8T3ADK3</accession>